<keyword evidence="2 6" id="KW-0813">Transport</keyword>
<dbReference type="PROSITE" id="PS51257">
    <property type="entry name" value="PROKAR_LIPOPROTEIN"/>
    <property type="match status" value="1"/>
</dbReference>
<feature type="transmembrane region" description="Helical" evidence="7">
    <location>
        <begin position="211"/>
        <end position="230"/>
    </location>
</feature>
<dbReference type="PANTHER" id="PTHR45724">
    <property type="entry name" value="AQUAPORIN NIP2-1"/>
    <property type="match status" value="1"/>
</dbReference>
<dbReference type="Gene3D" id="1.20.1080.10">
    <property type="entry name" value="Glycerol uptake facilitator protein"/>
    <property type="match status" value="1"/>
</dbReference>
<dbReference type="RefSeq" id="WP_413265281.1">
    <property type="nucleotide sequence ID" value="NZ_JBHFNR010000162.1"/>
</dbReference>
<evidence type="ECO:0000256" key="2">
    <source>
        <dbReference type="ARBA" id="ARBA00022448"/>
    </source>
</evidence>
<dbReference type="PRINTS" id="PR00783">
    <property type="entry name" value="MINTRINSICP"/>
</dbReference>
<dbReference type="InterPro" id="IPR000425">
    <property type="entry name" value="MIP"/>
</dbReference>
<evidence type="ECO:0000256" key="6">
    <source>
        <dbReference type="RuleBase" id="RU000477"/>
    </source>
</evidence>
<feature type="transmembrane region" description="Helical" evidence="7">
    <location>
        <begin position="12"/>
        <end position="31"/>
    </location>
</feature>
<comment type="subcellular location">
    <subcellularLocation>
        <location evidence="1">Membrane</location>
        <topology evidence="1">Multi-pass membrane protein</topology>
    </subcellularLocation>
</comment>
<evidence type="ECO:0000256" key="1">
    <source>
        <dbReference type="ARBA" id="ARBA00004141"/>
    </source>
</evidence>
<protein>
    <submittedName>
        <fullName evidence="8">MIP/aquaporin family protein</fullName>
    </submittedName>
</protein>
<dbReference type="InterPro" id="IPR034294">
    <property type="entry name" value="Aquaporin_transptr"/>
</dbReference>
<feature type="transmembrane region" description="Helical" evidence="7">
    <location>
        <begin position="138"/>
        <end position="160"/>
    </location>
</feature>
<dbReference type="Pfam" id="PF00230">
    <property type="entry name" value="MIP"/>
    <property type="match status" value="1"/>
</dbReference>
<sequence length="276" mass="30350">MDTLRRHYPEYLMEAAGLGIFMICACVVTTLLEHPASPLRQAISDSLLRRFSIGVAMGLTASTIVYSPWGKQSGAHLNPAFTLTFFRLGKVKSWDAFFYILAQFIGGLIGLVLAALILKDALAHPTINYLVTKPGTSGEVVAFFAELMLSFGMMLMVLFVSNSRKLNKYTGLFAGGLIAIYITVEAPLSGMSMNPARSLASAIPAQVATGLWIYFTAPLLGMFFAAEVYVRLMGKKAVKCAKLHHDNNFRCIFRCNYRRSVSVDGRWDLSDKLPSP</sequence>
<evidence type="ECO:0000256" key="5">
    <source>
        <dbReference type="ARBA" id="ARBA00023136"/>
    </source>
</evidence>
<dbReference type="EMBL" id="JBHFNR010000162">
    <property type="protein sequence ID" value="MFB2895644.1"/>
    <property type="molecule type" value="Genomic_DNA"/>
</dbReference>
<dbReference type="InterPro" id="IPR023271">
    <property type="entry name" value="Aquaporin-like"/>
</dbReference>
<keyword evidence="4 7" id="KW-1133">Transmembrane helix</keyword>
<keyword evidence="5 7" id="KW-0472">Membrane</keyword>
<feature type="transmembrane region" description="Helical" evidence="7">
    <location>
        <begin position="96"/>
        <end position="118"/>
    </location>
</feature>
<reference evidence="8 9" key="1">
    <citation type="submission" date="2024-09" db="EMBL/GenBank/DDBJ databases">
        <title>Floridaenema gen nov. (Aerosakkonemataceae, Aerosakkonematales ord. nov., Cyanobacteria) from benthic tropical and subtropical fresh waters, with the description of four new species.</title>
        <authorList>
            <person name="Moretto J.A."/>
            <person name="Berthold D.E."/>
            <person name="Lefler F.W."/>
            <person name="Huang I.-S."/>
            <person name="Laughinghouse H. IV."/>
        </authorList>
    </citation>
    <scope>NUCLEOTIDE SEQUENCE [LARGE SCALE GENOMIC DNA]</scope>
    <source>
        <strain evidence="8 9">BLCC-F50</strain>
    </source>
</reference>
<evidence type="ECO:0000313" key="8">
    <source>
        <dbReference type="EMBL" id="MFB2895644.1"/>
    </source>
</evidence>
<evidence type="ECO:0000256" key="7">
    <source>
        <dbReference type="SAM" id="Phobius"/>
    </source>
</evidence>
<proteinExistence type="inferred from homology"/>
<dbReference type="InterPro" id="IPR022357">
    <property type="entry name" value="MIP_CS"/>
</dbReference>
<dbReference type="Proteomes" id="UP001576784">
    <property type="component" value="Unassembled WGS sequence"/>
</dbReference>
<dbReference type="PROSITE" id="PS00221">
    <property type="entry name" value="MIP"/>
    <property type="match status" value="1"/>
</dbReference>
<evidence type="ECO:0000256" key="4">
    <source>
        <dbReference type="ARBA" id="ARBA00022989"/>
    </source>
</evidence>
<organism evidence="8 9">
    <name type="scientific">Floridaenema flaviceps BLCC-F50</name>
    <dbReference type="NCBI Taxonomy" id="3153642"/>
    <lineage>
        <taxon>Bacteria</taxon>
        <taxon>Bacillati</taxon>
        <taxon>Cyanobacteriota</taxon>
        <taxon>Cyanophyceae</taxon>
        <taxon>Oscillatoriophycideae</taxon>
        <taxon>Aerosakkonematales</taxon>
        <taxon>Aerosakkonemataceae</taxon>
        <taxon>Floridanema</taxon>
        <taxon>Floridanema flaviceps</taxon>
    </lineage>
</organism>
<gene>
    <name evidence="8" type="ORF">ACE1CI_22285</name>
</gene>
<dbReference type="SUPFAM" id="SSF81338">
    <property type="entry name" value="Aquaporin-like"/>
    <property type="match status" value="1"/>
</dbReference>
<feature type="transmembrane region" description="Helical" evidence="7">
    <location>
        <begin position="51"/>
        <end position="69"/>
    </location>
</feature>
<evidence type="ECO:0000313" key="9">
    <source>
        <dbReference type="Proteomes" id="UP001576784"/>
    </source>
</evidence>
<dbReference type="PANTHER" id="PTHR45724:SF13">
    <property type="entry name" value="AQUAPORIN NIP1-1-RELATED"/>
    <property type="match status" value="1"/>
</dbReference>
<comment type="similarity">
    <text evidence="6">Belongs to the MIP/aquaporin (TC 1.A.8) family.</text>
</comment>
<evidence type="ECO:0000256" key="3">
    <source>
        <dbReference type="ARBA" id="ARBA00022692"/>
    </source>
</evidence>
<keyword evidence="9" id="KW-1185">Reference proteome</keyword>
<keyword evidence="3 6" id="KW-0812">Transmembrane</keyword>
<name>A0ABV4XV86_9CYAN</name>
<comment type="caution">
    <text evidence="8">The sequence shown here is derived from an EMBL/GenBank/DDBJ whole genome shotgun (WGS) entry which is preliminary data.</text>
</comment>
<feature type="transmembrane region" description="Helical" evidence="7">
    <location>
        <begin position="172"/>
        <end position="191"/>
    </location>
</feature>
<accession>A0ABV4XV86</accession>